<proteinExistence type="predicted"/>
<reference evidence="2" key="1">
    <citation type="submission" date="2021-01" db="EMBL/GenBank/DDBJ databases">
        <authorList>
            <consortium name="Genoscope - CEA"/>
            <person name="William W."/>
        </authorList>
    </citation>
    <scope>NUCLEOTIDE SEQUENCE</scope>
</reference>
<comment type="caution">
    <text evidence="2">The sequence shown here is derived from an EMBL/GenBank/DDBJ whole genome shotgun (WGS) entry which is preliminary data.</text>
</comment>
<organism evidence="2 3">
    <name type="scientific">Paramecium sonneborni</name>
    <dbReference type="NCBI Taxonomy" id="65129"/>
    <lineage>
        <taxon>Eukaryota</taxon>
        <taxon>Sar</taxon>
        <taxon>Alveolata</taxon>
        <taxon>Ciliophora</taxon>
        <taxon>Intramacronucleata</taxon>
        <taxon>Oligohymenophorea</taxon>
        <taxon>Peniculida</taxon>
        <taxon>Parameciidae</taxon>
        <taxon>Paramecium</taxon>
    </lineage>
</organism>
<accession>A0A8S1R4Q7</accession>
<gene>
    <name evidence="2" type="ORF">PSON_ATCC_30995.1.T1330070</name>
</gene>
<sequence>MKLQESIAIKFPINDRAKKINDSNNCTNFKLEFDQNSNLLSQRKSEETLAVEKKTNNFTIISNMFELEKKNLEIFLQVQERNTQIQELQSQFEQLKINQEQQIRQQNQEKDELLQNISQLEYQCEQQKKYIKQIPMMQVEVKEWKDRFLNLNKLFHQSQEVLFRIEAESQTSQRRIQKHKF</sequence>
<keyword evidence="1" id="KW-0175">Coiled coil</keyword>
<dbReference type="OrthoDB" id="304089at2759"/>
<evidence type="ECO:0000313" key="2">
    <source>
        <dbReference type="EMBL" id="CAD8121600.1"/>
    </source>
</evidence>
<dbReference type="EMBL" id="CAJJDN010000133">
    <property type="protein sequence ID" value="CAD8121600.1"/>
    <property type="molecule type" value="Genomic_DNA"/>
</dbReference>
<name>A0A8S1R4Q7_9CILI</name>
<evidence type="ECO:0000313" key="3">
    <source>
        <dbReference type="Proteomes" id="UP000692954"/>
    </source>
</evidence>
<dbReference type="AlphaFoldDB" id="A0A8S1R4Q7"/>
<protein>
    <submittedName>
        <fullName evidence="2">Uncharacterized protein</fullName>
    </submittedName>
</protein>
<evidence type="ECO:0000256" key="1">
    <source>
        <dbReference type="SAM" id="Coils"/>
    </source>
</evidence>
<dbReference type="Proteomes" id="UP000692954">
    <property type="component" value="Unassembled WGS sequence"/>
</dbReference>
<feature type="coiled-coil region" evidence="1">
    <location>
        <begin position="78"/>
        <end position="130"/>
    </location>
</feature>
<keyword evidence="3" id="KW-1185">Reference proteome</keyword>